<gene>
    <name evidence="1" type="ORF">KKJ01_15005</name>
</gene>
<protein>
    <submittedName>
        <fullName evidence="1">Uncharacterized protein</fullName>
    </submittedName>
</protein>
<reference evidence="1" key="1">
    <citation type="submission" date="2021-08" db="EMBL/GenBank/DDBJ databases">
        <authorList>
            <person name="Papudeshi B."/>
            <person name="Bashey-Visser F."/>
        </authorList>
    </citation>
    <scope>NUCLEOTIDE SEQUENCE</scope>
    <source>
        <strain evidence="1">MC_266_E_2016</strain>
    </source>
</reference>
<organism evidence="1 2">
    <name type="scientific">Xenorhabdus bovienii</name>
    <name type="common">Xenorhabdus nematophila subsp. bovienii</name>
    <dbReference type="NCBI Taxonomy" id="40576"/>
    <lineage>
        <taxon>Bacteria</taxon>
        <taxon>Pseudomonadati</taxon>
        <taxon>Pseudomonadota</taxon>
        <taxon>Gammaproteobacteria</taxon>
        <taxon>Enterobacterales</taxon>
        <taxon>Morganellaceae</taxon>
        <taxon>Xenorhabdus</taxon>
    </lineage>
</organism>
<dbReference type="Proteomes" id="UP001222434">
    <property type="component" value="Unassembled WGS sequence"/>
</dbReference>
<evidence type="ECO:0000313" key="2">
    <source>
        <dbReference type="Proteomes" id="UP001222434"/>
    </source>
</evidence>
<proteinExistence type="predicted"/>
<reference evidence="1" key="2">
    <citation type="journal article" date="2022" name="J. Evol. Biol.">
        <title>Pre- and post-association barriers to host switching in sympatric mutualists.</title>
        <authorList>
            <person name="Dinges Z.M."/>
            <person name="Phillips R.K."/>
            <person name="Lively C.M."/>
            <person name="Bashey F."/>
        </authorList>
    </citation>
    <scope>NUCLEOTIDE SEQUENCE</scope>
    <source>
        <strain evidence="1">MC_266_E_2016</strain>
    </source>
</reference>
<name>A0AAJ1J986_XENBV</name>
<comment type="caution">
    <text evidence="1">The sequence shown here is derived from an EMBL/GenBank/DDBJ whole genome shotgun (WGS) entry which is preliminary data.</text>
</comment>
<evidence type="ECO:0000313" key="1">
    <source>
        <dbReference type="EMBL" id="MDE1479507.1"/>
    </source>
</evidence>
<dbReference type="EMBL" id="JAILSO010000061">
    <property type="protein sequence ID" value="MDE1479507.1"/>
    <property type="molecule type" value="Genomic_DNA"/>
</dbReference>
<accession>A0AAJ1J986</accession>
<sequence>MAMTIWNWQNEENTSDLTCPCGSWKAHWERISGEGWPSECTVYACNNPPEVGAHIINDGGDRIIVPMCHSCNNQRTGEFKFGLKDVILVPSNESDSCGQD</sequence>
<dbReference type="AlphaFoldDB" id="A0AAJ1J986"/>
<dbReference type="RefSeq" id="WP_274713120.1">
    <property type="nucleotide sequence ID" value="NZ_JAILSO010000061.1"/>
</dbReference>